<keyword evidence="7" id="KW-0443">Lipid metabolism</keyword>
<evidence type="ECO:0000256" key="4">
    <source>
        <dbReference type="ARBA" id="ARBA00022490"/>
    </source>
</evidence>
<dbReference type="GO" id="GO:0019888">
    <property type="term" value="F:protein phosphatase regulator activity"/>
    <property type="evidence" value="ECO:0007669"/>
    <property type="project" value="InterPro"/>
</dbReference>
<dbReference type="PANTHER" id="PTHR20996">
    <property type="entry name" value="NUCLEAR ENVELOPE PHOSPHATASE-REGULATORY SUBUNIT 1"/>
    <property type="match status" value="1"/>
</dbReference>
<keyword evidence="8 12" id="KW-0472">Membrane</keyword>
<dbReference type="GO" id="GO:0006629">
    <property type="term" value="P:lipid metabolic process"/>
    <property type="evidence" value="ECO:0007669"/>
    <property type="project" value="UniProtKB-KW"/>
</dbReference>
<dbReference type="OrthoDB" id="5599171at2759"/>
<dbReference type="PANTHER" id="PTHR20996:SF1">
    <property type="entry name" value="NUCLEAR ENVELOPE PHOSPHATASE-REGULATORY SUBUNIT 1"/>
    <property type="match status" value="1"/>
</dbReference>
<feature type="compositionally biased region" description="Pro residues" evidence="11">
    <location>
        <begin position="166"/>
        <end position="181"/>
    </location>
</feature>
<feature type="region of interest" description="Disordered" evidence="11">
    <location>
        <begin position="166"/>
        <end position="210"/>
    </location>
</feature>
<evidence type="ECO:0000256" key="8">
    <source>
        <dbReference type="ARBA" id="ARBA00023136"/>
    </source>
</evidence>
<keyword evidence="14" id="KW-1185">Reference proteome</keyword>
<evidence type="ECO:0000256" key="12">
    <source>
        <dbReference type="SAM" id="Phobius"/>
    </source>
</evidence>
<feature type="transmembrane region" description="Helical" evidence="12">
    <location>
        <begin position="96"/>
        <end position="117"/>
    </location>
</feature>
<feature type="region of interest" description="Disordered" evidence="11">
    <location>
        <begin position="263"/>
        <end position="326"/>
    </location>
</feature>
<dbReference type="EMBL" id="SEOQ01000111">
    <property type="protein sequence ID" value="TFY70289.1"/>
    <property type="molecule type" value="Genomic_DNA"/>
</dbReference>
<organism evidence="13 14">
    <name type="scientific">Dentipellis fragilis</name>
    <dbReference type="NCBI Taxonomy" id="205917"/>
    <lineage>
        <taxon>Eukaryota</taxon>
        <taxon>Fungi</taxon>
        <taxon>Dikarya</taxon>
        <taxon>Basidiomycota</taxon>
        <taxon>Agaricomycotina</taxon>
        <taxon>Agaricomycetes</taxon>
        <taxon>Russulales</taxon>
        <taxon>Hericiaceae</taxon>
        <taxon>Dentipellis</taxon>
    </lineage>
</organism>
<evidence type="ECO:0000256" key="7">
    <source>
        <dbReference type="ARBA" id="ARBA00023098"/>
    </source>
</evidence>
<feature type="compositionally biased region" description="Low complexity" evidence="11">
    <location>
        <begin position="290"/>
        <end position="309"/>
    </location>
</feature>
<dbReference type="STRING" id="205917.A0A4Y9ZA74"/>
<protein>
    <recommendedName>
        <fullName evidence="10">Transmembrane protein 188</fullName>
    </recommendedName>
</protein>
<reference evidence="13 14" key="1">
    <citation type="submission" date="2019-02" db="EMBL/GenBank/DDBJ databases">
        <title>Genome sequencing of the rare red list fungi Dentipellis fragilis.</title>
        <authorList>
            <person name="Buettner E."/>
            <person name="Kellner H."/>
        </authorList>
    </citation>
    <scope>NUCLEOTIDE SEQUENCE [LARGE SCALE GENOMIC DNA]</scope>
    <source>
        <strain evidence="13 14">DSM 105465</strain>
    </source>
</reference>
<evidence type="ECO:0000313" key="13">
    <source>
        <dbReference type="EMBL" id="TFY70289.1"/>
    </source>
</evidence>
<evidence type="ECO:0000256" key="3">
    <source>
        <dbReference type="ARBA" id="ARBA00010998"/>
    </source>
</evidence>
<dbReference type="InterPro" id="IPR019168">
    <property type="entry name" value="NEP1-R1"/>
</dbReference>
<comment type="similarity">
    <text evidence="3">Belongs to the CNEP1R1 family.</text>
</comment>
<sequence>MPRRSLLSPSKAPFSPSNDQATYRDLLLFEERLKTNAFLLNRRKSRYQIFMFQLIAAIIFLLCEVTLQTSFLSVPYRVLLRHTLPEPYGTETDVRLHPYVAFGLLLVSVTTLVLFFASGMYSEKIGYANRYVTHANRSLRTFNMYLNTRKAPRSFPLNPLTYLFPRPTPPSHSPTPSPRRSPSPTKLGKRSSSTVPIPPIPPATNPRGELIFSSRVDRSFRESYERYRATFARKRDERERILAGRTWTGWIWLKMPWNRPPAPAIEVSTPTRPGSGLRGRGAPPGGSPNPSRRTTPVSGSSSSSSSGVGTDRGRRTTPPERGAGYM</sequence>
<evidence type="ECO:0000256" key="5">
    <source>
        <dbReference type="ARBA" id="ARBA00022692"/>
    </source>
</evidence>
<dbReference type="Pfam" id="PF03907">
    <property type="entry name" value="Spo7"/>
    <property type="match status" value="1"/>
</dbReference>
<dbReference type="Proteomes" id="UP000298327">
    <property type="component" value="Unassembled WGS sequence"/>
</dbReference>
<comment type="caution">
    <text evidence="13">The sequence shown here is derived from an EMBL/GenBank/DDBJ whole genome shotgun (WGS) entry which is preliminary data.</text>
</comment>
<accession>A0A4Y9ZA74</accession>
<feature type="transmembrane region" description="Helical" evidence="12">
    <location>
        <begin position="49"/>
        <end position="76"/>
    </location>
</feature>
<keyword evidence="5 12" id="KW-0812">Transmembrane</keyword>
<gene>
    <name evidence="13" type="ORF">EVG20_g2725</name>
</gene>
<evidence type="ECO:0000256" key="2">
    <source>
        <dbReference type="ARBA" id="ARBA00004496"/>
    </source>
</evidence>
<keyword evidence="4" id="KW-0963">Cytoplasm</keyword>
<dbReference type="GO" id="GO:0005737">
    <property type="term" value="C:cytoplasm"/>
    <property type="evidence" value="ECO:0007669"/>
    <property type="project" value="UniProtKB-SubCell"/>
</dbReference>
<evidence type="ECO:0000256" key="6">
    <source>
        <dbReference type="ARBA" id="ARBA00022989"/>
    </source>
</evidence>
<dbReference type="GO" id="GO:0071595">
    <property type="term" value="C:Nem1-Spo7 phosphatase complex"/>
    <property type="evidence" value="ECO:0007669"/>
    <property type="project" value="InterPro"/>
</dbReference>
<evidence type="ECO:0000256" key="11">
    <source>
        <dbReference type="SAM" id="MobiDB-lite"/>
    </source>
</evidence>
<keyword evidence="6 12" id="KW-1133">Transmembrane helix</keyword>
<comment type="subcellular location">
    <subcellularLocation>
        <location evidence="2">Cytoplasm</location>
    </subcellularLocation>
    <subcellularLocation>
        <location evidence="1">Nucleus membrane</location>
        <topology evidence="1">Multi-pass membrane protein</topology>
    </subcellularLocation>
</comment>
<evidence type="ECO:0000256" key="10">
    <source>
        <dbReference type="ARBA" id="ARBA00030458"/>
    </source>
</evidence>
<evidence type="ECO:0000313" key="14">
    <source>
        <dbReference type="Proteomes" id="UP000298327"/>
    </source>
</evidence>
<evidence type="ECO:0000256" key="1">
    <source>
        <dbReference type="ARBA" id="ARBA00004232"/>
    </source>
</evidence>
<proteinExistence type="inferred from homology"/>
<evidence type="ECO:0000256" key="9">
    <source>
        <dbReference type="ARBA" id="ARBA00023242"/>
    </source>
</evidence>
<dbReference type="AlphaFoldDB" id="A0A4Y9ZA74"/>
<dbReference type="InterPro" id="IPR005605">
    <property type="entry name" value="Spo7"/>
</dbReference>
<keyword evidence="9" id="KW-0539">Nucleus</keyword>
<name>A0A4Y9ZA74_9AGAM</name>
<dbReference type="GO" id="GO:0031965">
    <property type="term" value="C:nuclear membrane"/>
    <property type="evidence" value="ECO:0007669"/>
    <property type="project" value="UniProtKB-SubCell"/>
</dbReference>